<keyword evidence="2" id="KW-1185">Reference proteome</keyword>
<dbReference type="Proteomes" id="UP001057520">
    <property type="component" value="Chromosome"/>
</dbReference>
<name>A0ABY4ZVE5_9CAUL</name>
<organism evidence="1 2">
    <name type="scientific">Caulobacter segnis</name>
    <dbReference type="NCBI Taxonomy" id="88688"/>
    <lineage>
        <taxon>Bacteria</taxon>
        <taxon>Pseudomonadati</taxon>
        <taxon>Pseudomonadota</taxon>
        <taxon>Alphaproteobacteria</taxon>
        <taxon>Caulobacterales</taxon>
        <taxon>Caulobacteraceae</taxon>
        <taxon>Caulobacter</taxon>
    </lineage>
</organism>
<reference evidence="1 2" key="1">
    <citation type="submission" date="2022-04" db="EMBL/GenBank/DDBJ databases">
        <title>Genome sequence of soybean root-associated Caulobacter segnis RL271.</title>
        <authorList>
            <person name="Longley R."/>
            <person name="Bonito G."/>
            <person name="Trigodet F."/>
            <person name="Crosson S."/>
            <person name="Fiebig A."/>
        </authorList>
    </citation>
    <scope>NUCLEOTIDE SEQUENCE [LARGE SCALE GENOMIC DNA]</scope>
    <source>
        <strain evidence="1 2">RL271</strain>
    </source>
</reference>
<gene>
    <name evidence="1" type="ORF">MZV50_03740</name>
</gene>
<evidence type="ECO:0000313" key="2">
    <source>
        <dbReference type="Proteomes" id="UP001057520"/>
    </source>
</evidence>
<proteinExistence type="predicted"/>
<evidence type="ECO:0000313" key="1">
    <source>
        <dbReference type="EMBL" id="USQ96705.1"/>
    </source>
</evidence>
<accession>A0ABY4ZVE5</accession>
<sequence>MLLFGDERVRKDWNGSSDYMRMRVLRLLRTADHLSRSYGGLLGLSAAPDYRVAPIAEIWRSVTWRRGVGTTMRSGIFLALAWQCSTFPQILSALA</sequence>
<protein>
    <submittedName>
        <fullName evidence="1">Uncharacterized protein</fullName>
    </submittedName>
</protein>
<dbReference type="EMBL" id="CP096040">
    <property type="protein sequence ID" value="USQ96705.1"/>
    <property type="molecule type" value="Genomic_DNA"/>
</dbReference>